<evidence type="ECO:0000256" key="8">
    <source>
        <dbReference type="SAM" id="Phobius"/>
    </source>
</evidence>
<dbReference type="Pfam" id="PF00445">
    <property type="entry name" value="Ribonuclease_T2"/>
    <property type="match status" value="1"/>
</dbReference>
<dbReference type="AlphaFoldDB" id="A0AAW1Y5X2"/>
<keyword evidence="4" id="KW-0325">Glycoprotein</keyword>
<proteinExistence type="inferred from homology"/>
<dbReference type="GO" id="GO:0006401">
    <property type="term" value="P:RNA catabolic process"/>
    <property type="evidence" value="ECO:0007669"/>
    <property type="project" value="TreeGrafter"/>
</dbReference>
<dbReference type="PANTHER" id="PTHR11240:SF22">
    <property type="entry name" value="RIBONUCLEASE T2"/>
    <property type="match status" value="1"/>
</dbReference>
<comment type="function">
    <text evidence="6">Self-incompatibility (SI) is the inherited ability of a flowering plant to prevent self-fertilization by discriminating between self and non-self pollen during pollination. In many species, self-incompatibility is controlled by the single, multiallelic locus S.</text>
</comment>
<sequence>MCMGLTTCAKDRPDSWTIHGLWPSIDSATNMEITCLPNSKKLGIKFRESKIHVKDLVIMEQVWPNLQNIKNEELWKHEYENHGTCTLPDPKYADWDDALSAYFRAAVNIFRDPHTDVPDALAYNNIFPGLQTSEVILTFTFIAFVFIAIGVAT</sequence>
<comment type="similarity">
    <text evidence="1 7">Belongs to the RNase T2 family.</text>
</comment>
<evidence type="ECO:0000313" key="9">
    <source>
        <dbReference type="EMBL" id="KAK9944223.1"/>
    </source>
</evidence>
<keyword evidence="8" id="KW-0472">Membrane</keyword>
<evidence type="ECO:0000256" key="2">
    <source>
        <dbReference type="ARBA" id="ARBA00022722"/>
    </source>
</evidence>
<dbReference type="EMBL" id="JBEDUW010000002">
    <property type="protein sequence ID" value="KAK9944223.1"/>
    <property type="molecule type" value="Genomic_DNA"/>
</dbReference>
<evidence type="ECO:0000256" key="5">
    <source>
        <dbReference type="ARBA" id="ARBA00023239"/>
    </source>
</evidence>
<reference evidence="9 10" key="1">
    <citation type="journal article" date="2023" name="G3 (Bethesda)">
        <title>A chromosome-length genome assembly and annotation of blackberry (Rubus argutus, cv. 'Hillquist').</title>
        <authorList>
            <person name="Bruna T."/>
            <person name="Aryal R."/>
            <person name="Dudchenko O."/>
            <person name="Sargent D.J."/>
            <person name="Mead D."/>
            <person name="Buti M."/>
            <person name="Cavallini A."/>
            <person name="Hytonen T."/>
            <person name="Andres J."/>
            <person name="Pham M."/>
            <person name="Weisz D."/>
            <person name="Mascagni F."/>
            <person name="Usai G."/>
            <person name="Natali L."/>
            <person name="Bassil N."/>
            <person name="Fernandez G.E."/>
            <person name="Lomsadze A."/>
            <person name="Armour M."/>
            <person name="Olukolu B."/>
            <person name="Poorten T."/>
            <person name="Britton C."/>
            <person name="Davik J."/>
            <person name="Ashrafi H."/>
            <person name="Aiden E.L."/>
            <person name="Borodovsky M."/>
            <person name="Worthington M."/>
        </authorList>
    </citation>
    <scope>NUCLEOTIDE SEQUENCE [LARGE SCALE GENOMIC DNA]</scope>
    <source>
        <strain evidence="9">PI 553951</strain>
    </source>
</reference>
<accession>A0AAW1Y5X2</accession>
<keyword evidence="2" id="KW-0378">Hydrolase</keyword>
<keyword evidence="8" id="KW-0812">Transmembrane</keyword>
<name>A0AAW1Y5X2_RUBAR</name>
<comment type="caution">
    <text evidence="9">The sequence shown here is derived from an EMBL/GenBank/DDBJ whole genome shotgun (WGS) entry which is preliminary data.</text>
</comment>
<dbReference type="InterPro" id="IPR036430">
    <property type="entry name" value="RNase_T2-like_sf"/>
</dbReference>
<keyword evidence="8" id="KW-1133">Transmembrane helix</keyword>
<feature type="transmembrane region" description="Helical" evidence="8">
    <location>
        <begin position="135"/>
        <end position="152"/>
    </location>
</feature>
<keyword evidence="2" id="KW-0540">Nuclease</keyword>
<dbReference type="GO" id="GO:0003723">
    <property type="term" value="F:RNA binding"/>
    <property type="evidence" value="ECO:0007669"/>
    <property type="project" value="InterPro"/>
</dbReference>
<dbReference type="InterPro" id="IPR001568">
    <property type="entry name" value="RNase_T2-like"/>
</dbReference>
<gene>
    <name evidence="9" type="ORF">M0R45_009801</name>
</gene>
<dbReference type="PROSITE" id="PS00530">
    <property type="entry name" value="RNASE_T2_1"/>
    <property type="match status" value="1"/>
</dbReference>
<evidence type="ECO:0000256" key="4">
    <source>
        <dbReference type="ARBA" id="ARBA00023180"/>
    </source>
</evidence>
<evidence type="ECO:0000256" key="7">
    <source>
        <dbReference type="RuleBase" id="RU004328"/>
    </source>
</evidence>
<keyword evidence="5" id="KW-0456">Lyase</keyword>
<dbReference type="SUPFAM" id="SSF55895">
    <property type="entry name" value="Ribonuclease Rh-like"/>
    <property type="match status" value="1"/>
</dbReference>
<evidence type="ECO:0000313" key="10">
    <source>
        <dbReference type="Proteomes" id="UP001457282"/>
    </source>
</evidence>
<dbReference type="PANTHER" id="PTHR11240">
    <property type="entry name" value="RIBONUCLEASE T2"/>
    <property type="match status" value="1"/>
</dbReference>
<protein>
    <submittedName>
        <fullName evidence="9">Uncharacterized protein</fullName>
    </submittedName>
</protein>
<dbReference type="GO" id="GO:0005576">
    <property type="term" value="C:extracellular region"/>
    <property type="evidence" value="ECO:0007669"/>
    <property type="project" value="TreeGrafter"/>
</dbReference>
<keyword evidence="10" id="KW-1185">Reference proteome</keyword>
<dbReference type="GO" id="GO:0033897">
    <property type="term" value="F:ribonuclease T2 activity"/>
    <property type="evidence" value="ECO:0007669"/>
    <property type="project" value="InterPro"/>
</dbReference>
<dbReference type="Proteomes" id="UP001457282">
    <property type="component" value="Unassembled WGS sequence"/>
</dbReference>
<evidence type="ECO:0000256" key="6">
    <source>
        <dbReference type="ARBA" id="ARBA00025641"/>
    </source>
</evidence>
<dbReference type="InterPro" id="IPR018188">
    <property type="entry name" value="RNase_T2_His_AS_1"/>
</dbReference>
<organism evidence="9 10">
    <name type="scientific">Rubus argutus</name>
    <name type="common">Southern blackberry</name>
    <dbReference type="NCBI Taxonomy" id="59490"/>
    <lineage>
        <taxon>Eukaryota</taxon>
        <taxon>Viridiplantae</taxon>
        <taxon>Streptophyta</taxon>
        <taxon>Embryophyta</taxon>
        <taxon>Tracheophyta</taxon>
        <taxon>Spermatophyta</taxon>
        <taxon>Magnoliopsida</taxon>
        <taxon>eudicotyledons</taxon>
        <taxon>Gunneridae</taxon>
        <taxon>Pentapetalae</taxon>
        <taxon>rosids</taxon>
        <taxon>fabids</taxon>
        <taxon>Rosales</taxon>
        <taxon>Rosaceae</taxon>
        <taxon>Rosoideae</taxon>
        <taxon>Rosoideae incertae sedis</taxon>
        <taxon>Rubus</taxon>
    </lineage>
</organism>
<dbReference type="Gene3D" id="3.90.730.10">
    <property type="entry name" value="Ribonuclease T2-like"/>
    <property type="match status" value="1"/>
</dbReference>
<evidence type="ECO:0000256" key="1">
    <source>
        <dbReference type="ARBA" id="ARBA00007469"/>
    </source>
</evidence>
<keyword evidence="3" id="KW-0732">Signal</keyword>
<evidence type="ECO:0000256" key="3">
    <source>
        <dbReference type="ARBA" id="ARBA00022729"/>
    </source>
</evidence>